<proteinExistence type="predicted"/>
<evidence type="ECO:0000256" key="3">
    <source>
        <dbReference type="ARBA" id="ARBA00022801"/>
    </source>
</evidence>
<dbReference type="InterPro" id="IPR054579">
    <property type="entry name" value="GCE-like_dom"/>
</dbReference>
<dbReference type="Proteomes" id="UP000315349">
    <property type="component" value="Chromosome"/>
</dbReference>
<evidence type="ECO:0000313" key="6">
    <source>
        <dbReference type="EMBL" id="QDV32087.1"/>
    </source>
</evidence>
<dbReference type="KEGG" id="peh:Spb1_40350"/>
<dbReference type="AlphaFoldDB" id="A0A518GU20"/>
<organism evidence="6 7">
    <name type="scientific">Planctopirus ephydatiae</name>
    <dbReference type="NCBI Taxonomy" id="2528019"/>
    <lineage>
        <taxon>Bacteria</taxon>
        <taxon>Pseudomonadati</taxon>
        <taxon>Planctomycetota</taxon>
        <taxon>Planctomycetia</taxon>
        <taxon>Planctomycetales</taxon>
        <taxon>Planctomycetaceae</taxon>
        <taxon>Planctopirus</taxon>
    </lineage>
</organism>
<dbReference type="RefSeq" id="WP_145304043.1">
    <property type="nucleotide sequence ID" value="NZ_CP036299.1"/>
</dbReference>
<keyword evidence="3" id="KW-0378">Hydrolase</keyword>
<evidence type="ECO:0000256" key="2">
    <source>
        <dbReference type="ARBA" id="ARBA00022729"/>
    </source>
</evidence>
<name>A0A518GU20_9PLAN</name>
<dbReference type="GO" id="GO:0052689">
    <property type="term" value="F:carboxylic ester hydrolase activity"/>
    <property type="evidence" value="ECO:0007669"/>
    <property type="project" value="UniProtKB-KW"/>
</dbReference>
<evidence type="ECO:0000256" key="4">
    <source>
        <dbReference type="SAM" id="MobiDB-lite"/>
    </source>
</evidence>
<dbReference type="InterPro" id="IPR029058">
    <property type="entry name" value="AB_hydrolase_fold"/>
</dbReference>
<protein>
    <recommendedName>
        <fullName evidence="5">4-O-methyl-glucuronoyl methylesterase-like domain-containing protein</fullName>
    </recommendedName>
</protein>
<dbReference type="SUPFAM" id="SSF53474">
    <property type="entry name" value="alpha/beta-Hydrolases"/>
    <property type="match status" value="1"/>
</dbReference>
<gene>
    <name evidence="6" type="ORF">Spb1_40350</name>
</gene>
<evidence type="ECO:0000313" key="7">
    <source>
        <dbReference type="Proteomes" id="UP000315349"/>
    </source>
</evidence>
<feature type="region of interest" description="Disordered" evidence="4">
    <location>
        <begin position="33"/>
        <end position="54"/>
    </location>
</feature>
<sequence length="450" mass="50051">MKNLVSIKLDLKNSVVPVLWLCLLATAVESAEPLSTNSQVGTQEASPGTPAINWDAYPESTALPELLKLKNGTTVKTPEDWMKRRRPELQELIQREMFGYLPAAQPFTATVTKMVPDAQAGKATLKEISLKFTQLPPEAPEIRLALWIPNRHPAGKIPVFLTLNYCGNANVTTDPHTTIHTDRYCSKKEWIGQRGAQADFWCVEQVIDRGYAFATYHESDTKADKNEWTDGLFPYLKSDQVPAGSQPATIALWAWGLLRCVDQLAQEPQLDPRRICLLGHSRRGKTVLFAAAMDERIALVVPHQSGTGGMALSRENNQETVERINRVFPHWFCGEFKKFGGNEPRIPFDQHAVASLVAPRLLLDTEGDQDAWANFPRSLETLKAIDPVWKLLGKTGLVGSGLITSVAEIQPGKVGELLQLRLPEKHTLTSEFWTGILNYADLMLPKSTTP</sequence>
<dbReference type="Gene3D" id="3.40.50.1820">
    <property type="entry name" value="alpha/beta hydrolase"/>
    <property type="match status" value="1"/>
</dbReference>
<dbReference type="Pfam" id="PF22244">
    <property type="entry name" value="GCE_fung"/>
    <property type="match status" value="1"/>
</dbReference>
<feature type="compositionally biased region" description="Polar residues" evidence="4">
    <location>
        <begin position="33"/>
        <end position="46"/>
    </location>
</feature>
<dbReference type="EMBL" id="CP036299">
    <property type="protein sequence ID" value="QDV32087.1"/>
    <property type="molecule type" value="Genomic_DNA"/>
</dbReference>
<evidence type="ECO:0000259" key="5">
    <source>
        <dbReference type="Pfam" id="PF22244"/>
    </source>
</evidence>
<dbReference type="OrthoDB" id="9809261at2"/>
<evidence type="ECO:0000256" key="1">
    <source>
        <dbReference type="ARBA" id="ARBA00022487"/>
    </source>
</evidence>
<feature type="domain" description="4-O-methyl-glucuronoyl methylesterase-like" evidence="5">
    <location>
        <begin position="206"/>
        <end position="393"/>
    </location>
</feature>
<keyword evidence="2" id="KW-0732">Signal</keyword>
<keyword evidence="7" id="KW-1185">Reference proteome</keyword>
<reference evidence="6 7" key="1">
    <citation type="submission" date="2019-02" db="EMBL/GenBank/DDBJ databases">
        <title>Deep-cultivation of Planctomycetes and their phenomic and genomic characterization uncovers novel biology.</title>
        <authorList>
            <person name="Wiegand S."/>
            <person name="Jogler M."/>
            <person name="Boedeker C."/>
            <person name="Pinto D."/>
            <person name="Vollmers J."/>
            <person name="Rivas-Marin E."/>
            <person name="Kohn T."/>
            <person name="Peeters S.H."/>
            <person name="Heuer A."/>
            <person name="Rast P."/>
            <person name="Oberbeckmann S."/>
            <person name="Bunk B."/>
            <person name="Jeske O."/>
            <person name="Meyerdierks A."/>
            <person name="Storesund J.E."/>
            <person name="Kallscheuer N."/>
            <person name="Luecker S."/>
            <person name="Lage O.M."/>
            <person name="Pohl T."/>
            <person name="Merkel B.J."/>
            <person name="Hornburger P."/>
            <person name="Mueller R.-W."/>
            <person name="Bruemmer F."/>
            <person name="Labrenz M."/>
            <person name="Spormann A.M."/>
            <person name="Op den Camp H."/>
            <person name="Overmann J."/>
            <person name="Amann R."/>
            <person name="Jetten M.S.M."/>
            <person name="Mascher T."/>
            <person name="Medema M.H."/>
            <person name="Devos D.P."/>
            <person name="Kaster A.-K."/>
            <person name="Ovreas L."/>
            <person name="Rohde M."/>
            <person name="Galperin M.Y."/>
            <person name="Jogler C."/>
        </authorList>
    </citation>
    <scope>NUCLEOTIDE SEQUENCE [LARGE SCALE GENOMIC DNA]</scope>
    <source>
        <strain evidence="6 7">Spb1</strain>
    </source>
</reference>
<keyword evidence="1" id="KW-0719">Serine esterase</keyword>
<accession>A0A518GU20</accession>